<feature type="transmembrane region" description="Helical" evidence="2">
    <location>
        <begin position="679"/>
        <end position="699"/>
    </location>
</feature>
<dbReference type="EMBL" id="FP565809">
    <property type="protein sequence ID" value="CBH20519.1"/>
    <property type="molecule type" value="Genomic_DNA"/>
</dbReference>
<dbReference type="KEGG" id="cst:CLOST_0389"/>
<keyword evidence="1" id="KW-0175">Coiled coil</keyword>
<evidence type="ECO:0000256" key="1">
    <source>
        <dbReference type="SAM" id="Coils"/>
    </source>
</evidence>
<dbReference type="Proteomes" id="UP000007041">
    <property type="component" value="Chromosome"/>
</dbReference>
<feature type="transmembrane region" description="Helical" evidence="2">
    <location>
        <begin position="625"/>
        <end position="642"/>
    </location>
</feature>
<keyword evidence="2" id="KW-1133">Transmembrane helix</keyword>
<dbReference type="GeneID" id="35557186"/>
<keyword evidence="2" id="KW-0812">Transmembrane</keyword>
<proteinExistence type="predicted"/>
<dbReference type="eggNOG" id="ENOG503446P">
    <property type="taxonomic scope" value="Bacteria"/>
</dbReference>
<feature type="transmembrane region" description="Helical" evidence="2">
    <location>
        <begin position="654"/>
        <end position="673"/>
    </location>
</feature>
<protein>
    <submittedName>
        <fullName evidence="3">Uncharacterized protein</fullName>
    </submittedName>
</protein>
<reference evidence="4" key="1">
    <citation type="journal article" date="2010" name="BMC Genomics">
        <title>Clostridium sticklandii, a specialist in amino acid degradation:revisiting its metabolism through its genome sequence.</title>
        <authorList>
            <person name="Fonknechten N."/>
            <person name="Chaussonnerie S."/>
            <person name="Tricot S."/>
            <person name="Lajus A."/>
            <person name="Andreesen J.R."/>
            <person name="Perchat N."/>
            <person name="Pelletier E."/>
            <person name="Gouyvenoux M."/>
            <person name="Barbe V."/>
            <person name="Salanoubat M."/>
            <person name="Le Paslier D."/>
            <person name="Weissenbach J."/>
            <person name="Cohen G.N."/>
            <person name="Kreimeyer A."/>
        </authorList>
    </citation>
    <scope>NUCLEOTIDE SEQUENCE [LARGE SCALE GENOMIC DNA]</scope>
    <source>
        <strain evidence="4">ATCC 12662 / DSM 519 / JCM 1433 / CCUG 9281 / NCIMB 10654 / HF</strain>
    </source>
</reference>
<feature type="coiled-coil region" evidence="1">
    <location>
        <begin position="594"/>
        <end position="621"/>
    </location>
</feature>
<organism evidence="3 4">
    <name type="scientific">Acetoanaerobium sticklandii (strain ATCC 12662 / DSM 519 / JCM 1433 / CCUG 9281 / NCIMB 10654 / HF)</name>
    <name type="common">Clostridium sticklandii</name>
    <dbReference type="NCBI Taxonomy" id="499177"/>
    <lineage>
        <taxon>Bacteria</taxon>
        <taxon>Bacillati</taxon>
        <taxon>Bacillota</taxon>
        <taxon>Clostridia</taxon>
        <taxon>Peptostreptococcales</taxon>
        <taxon>Filifactoraceae</taxon>
        <taxon>Acetoanaerobium</taxon>
    </lineage>
</organism>
<dbReference type="HOGENOM" id="CLU_393666_0_0_9"/>
<name>E3PVF2_ACESD</name>
<keyword evidence="2" id="KW-0472">Membrane</keyword>
<evidence type="ECO:0000256" key="2">
    <source>
        <dbReference type="SAM" id="Phobius"/>
    </source>
</evidence>
<evidence type="ECO:0000313" key="3">
    <source>
        <dbReference type="EMBL" id="CBH20519.1"/>
    </source>
</evidence>
<keyword evidence="4" id="KW-1185">Reference proteome</keyword>
<dbReference type="InterPro" id="IPR011990">
    <property type="entry name" value="TPR-like_helical_dom_sf"/>
</dbReference>
<dbReference type="BioCyc" id="CSTI499177:GJE9-399-MONOMER"/>
<dbReference type="Gene3D" id="1.25.40.10">
    <property type="entry name" value="Tetratricopeptide repeat domain"/>
    <property type="match status" value="1"/>
</dbReference>
<accession>E3PVF2</accession>
<dbReference type="AlphaFoldDB" id="E3PVF2"/>
<gene>
    <name evidence="3" type="ordered locus">CLOST_0389</name>
</gene>
<dbReference type="STRING" id="1511.CLOST_0389"/>
<evidence type="ECO:0000313" key="4">
    <source>
        <dbReference type="Proteomes" id="UP000007041"/>
    </source>
</evidence>
<dbReference type="RefSeq" id="WP_013360612.1">
    <property type="nucleotide sequence ID" value="NC_014614.1"/>
</dbReference>
<sequence length="700" mass="81474">MRNKISADFKKYCEYYYNEKLLNINLDGKILELPYVIIYDNLYHSISAKDISFRIHYNNFMVEEKILALTEEMFRQYCTDNNIKEMLAEKRLRLFDIIKNNNKLELEIQMLNYVDCIHTNSIIDLKSENNYTSLRELLHNNGKLDEISNSKLANQFDISIALFTGDNCLVVKKIKSDGIIGEENLYPSIADSIMLEDIIDNNLVCKKLEKEFNLKYEYVDEIFFLGIARNLIKGGKTDIFFLVTTKLNNSDILGRYYFENNRNNSILEFVKFNSIKYDERIFITDKKIFNFDMKAIMSEKLDNMTLELLGSISLFINWINKEDLVESSAGTNDIDKILKIIKNKISNKSKDIIKYVEAYFEFISDEKEREFEIQIGNLIKLEIDKYLENVFDRILLDSNFSYKVKYASFYSLCTLYRRNKEYSKYHKLIDSYTKDFQTQYTFPHLKSMCLREIISLRKIGYNLDLKDSINLAKEAKNNLPNNIGVLHSYAVVVAMAFEEELYDINNEENKKELYDAIEIAQRIINKEDFAKFYSTYGRLLCIDGKYDEAKKNIRNAIDKEDKDKLGYALSIGDYQTQLLNVEFKKSKNEFSDIKKLLENKVEGVKTDIIEAREKLENEKTNNLEFLGFFTAIISFTIGSIQIANGQDVRDAARLIVVLAGSLLIVLGGFGTILHGKNRFMSNLFTGIMGIVMIILGLSFI</sequence>